<dbReference type="CDD" id="cd02025">
    <property type="entry name" value="PanK"/>
    <property type="match status" value="1"/>
</dbReference>
<proteinExistence type="inferred from homology"/>
<evidence type="ECO:0000256" key="14">
    <source>
        <dbReference type="HAMAP-Rule" id="MF_00215"/>
    </source>
</evidence>
<keyword evidence="9 14" id="KW-0547">Nucleotide-binding</keyword>
<evidence type="ECO:0000313" key="20">
    <source>
        <dbReference type="Proteomes" id="UP001385848"/>
    </source>
</evidence>
<feature type="domain" description="Phosphoribulokinase/uridine kinase" evidence="16">
    <location>
        <begin position="82"/>
        <end position="230"/>
    </location>
</feature>
<evidence type="ECO:0000256" key="1">
    <source>
        <dbReference type="ARBA" id="ARBA00001206"/>
    </source>
</evidence>
<reference evidence="18 20" key="2">
    <citation type="submission" date="2024-04" db="EMBL/GenBank/DDBJ databases">
        <title>Three lactobacilli isolated from voided urine samples from females with type 2 diabetes.</title>
        <authorList>
            <person name="Kula A."/>
            <person name="Stegman N."/>
            <person name="Putonti C."/>
        </authorList>
    </citation>
    <scope>NUCLEOTIDE SEQUENCE [LARGE SCALE GENOMIC DNA]</scope>
    <source>
        <strain evidence="18 20">1855</strain>
    </source>
</reference>
<keyword evidence="7 14" id="KW-0963">Cytoplasm</keyword>
<accession>A0A5N1IF97</accession>
<reference evidence="17 19" key="1">
    <citation type="submission" date="2019-09" db="EMBL/GenBank/DDBJ databases">
        <title>Draft genome sequence assemblies of isolates from the urinary tract.</title>
        <authorList>
            <person name="Mores C.R."/>
            <person name="Putonti C."/>
            <person name="Wolfe A.J."/>
        </authorList>
    </citation>
    <scope>NUCLEOTIDE SEQUENCE [LARGE SCALE GENOMIC DNA]</scope>
    <source>
        <strain evidence="17 19">UMB246</strain>
    </source>
</reference>
<dbReference type="EMBL" id="VYWW01000004">
    <property type="protein sequence ID" value="KAA9324028.1"/>
    <property type="molecule type" value="Genomic_DNA"/>
</dbReference>
<evidence type="ECO:0000256" key="2">
    <source>
        <dbReference type="ARBA" id="ARBA00004496"/>
    </source>
</evidence>
<dbReference type="Gene3D" id="3.40.50.300">
    <property type="entry name" value="P-loop containing nucleotide triphosphate hydrolases"/>
    <property type="match status" value="1"/>
</dbReference>
<dbReference type="UniPathway" id="UPA00241">
    <property type="reaction ID" value="UER00352"/>
</dbReference>
<dbReference type="RefSeq" id="WP_006585625.1">
    <property type="nucleotide sequence ID" value="NZ_CATOUV010000001.1"/>
</dbReference>
<dbReference type="GO" id="GO:0015937">
    <property type="term" value="P:coenzyme A biosynthetic process"/>
    <property type="evidence" value="ECO:0007669"/>
    <property type="project" value="UniProtKB-UniRule"/>
</dbReference>
<dbReference type="InterPro" id="IPR006083">
    <property type="entry name" value="PRK/URK"/>
</dbReference>
<name>A0A5N1IF97_LACJE</name>
<dbReference type="EMBL" id="JBBVUL010000016">
    <property type="protein sequence ID" value="MEL0565756.1"/>
    <property type="molecule type" value="Genomic_DNA"/>
</dbReference>
<evidence type="ECO:0000256" key="3">
    <source>
        <dbReference type="ARBA" id="ARBA00005225"/>
    </source>
</evidence>
<dbReference type="GO" id="GO:0004594">
    <property type="term" value="F:pantothenate kinase activity"/>
    <property type="evidence" value="ECO:0007669"/>
    <property type="project" value="UniProtKB-UniRule"/>
</dbReference>
<comment type="catalytic activity">
    <reaction evidence="1 14 15">
        <text>(R)-pantothenate + ATP = (R)-4'-phosphopantothenate + ADP + H(+)</text>
        <dbReference type="Rhea" id="RHEA:16373"/>
        <dbReference type="ChEBI" id="CHEBI:10986"/>
        <dbReference type="ChEBI" id="CHEBI:15378"/>
        <dbReference type="ChEBI" id="CHEBI:29032"/>
        <dbReference type="ChEBI" id="CHEBI:30616"/>
        <dbReference type="ChEBI" id="CHEBI:456216"/>
        <dbReference type="EC" id="2.7.1.33"/>
    </reaction>
</comment>
<evidence type="ECO:0000313" key="19">
    <source>
        <dbReference type="Proteomes" id="UP000327236"/>
    </source>
</evidence>
<dbReference type="AlphaFoldDB" id="A0A5N1IF97"/>
<feature type="binding site" evidence="14">
    <location>
        <begin position="87"/>
        <end position="94"/>
    </location>
    <ligand>
        <name>ATP</name>
        <dbReference type="ChEBI" id="CHEBI:30616"/>
    </ligand>
</feature>
<dbReference type="GO" id="GO:0005524">
    <property type="term" value="F:ATP binding"/>
    <property type="evidence" value="ECO:0007669"/>
    <property type="project" value="UniProtKB-UniRule"/>
</dbReference>
<sequence length="304" mass="35153">MKSFTHFSRRKWANLNPNLNIQVSHEELEKINSHGDVLSIADVRQVYEPLVAYIGIMFEQSKKAEKSKADFLKQAMTKRPFIIGISGSVSVGKSTTSRLLRLLLQRTYPDLKIQRMTTDGFLYTNNELKVKNLMSRKGFPESYNMQRLNDFLTDVVRGKEDIVYPLYSQGISDIVPDKFGHVLSPDILIIEGINTLQLPPNGTIVSSDFYDLSIYLDADEDLIESWFLSRFNELMEQNKNNPDNYYYHWAHSNRKEAINAAKEVWQSVNLVNLREFIAPTKTRANVVLHKTRGHHIDSVYLRCY</sequence>
<evidence type="ECO:0000256" key="6">
    <source>
        <dbReference type="ARBA" id="ARBA00015080"/>
    </source>
</evidence>
<dbReference type="NCBIfam" id="TIGR00554">
    <property type="entry name" value="panK_bact"/>
    <property type="match status" value="1"/>
</dbReference>
<comment type="subcellular location">
    <subcellularLocation>
        <location evidence="2 14 15">Cytoplasm</location>
    </subcellularLocation>
</comment>
<dbReference type="PANTHER" id="PTHR10285">
    <property type="entry name" value="URIDINE KINASE"/>
    <property type="match status" value="1"/>
</dbReference>
<evidence type="ECO:0000313" key="18">
    <source>
        <dbReference type="EMBL" id="MEL0565756.1"/>
    </source>
</evidence>
<evidence type="ECO:0000256" key="9">
    <source>
        <dbReference type="ARBA" id="ARBA00022741"/>
    </source>
</evidence>
<dbReference type="Pfam" id="PF00485">
    <property type="entry name" value="PRK"/>
    <property type="match status" value="1"/>
</dbReference>
<evidence type="ECO:0000256" key="12">
    <source>
        <dbReference type="ARBA" id="ARBA00022993"/>
    </source>
</evidence>
<organism evidence="17 19">
    <name type="scientific">Lactobacillus jensenii</name>
    <dbReference type="NCBI Taxonomy" id="109790"/>
    <lineage>
        <taxon>Bacteria</taxon>
        <taxon>Bacillati</taxon>
        <taxon>Bacillota</taxon>
        <taxon>Bacilli</taxon>
        <taxon>Lactobacillales</taxon>
        <taxon>Lactobacillaceae</taxon>
        <taxon>Lactobacillus</taxon>
    </lineage>
</organism>
<comment type="caution">
    <text evidence="17">The sequence shown here is derived from an EMBL/GenBank/DDBJ whole genome shotgun (WGS) entry which is preliminary data.</text>
</comment>
<keyword evidence="8 14" id="KW-0808">Transferase</keyword>
<dbReference type="KEGG" id="lje:BUE77_07560"/>
<keyword evidence="11 14" id="KW-0067">ATP-binding</keyword>
<evidence type="ECO:0000256" key="15">
    <source>
        <dbReference type="RuleBase" id="RU003530"/>
    </source>
</evidence>
<evidence type="ECO:0000256" key="7">
    <source>
        <dbReference type="ARBA" id="ARBA00022490"/>
    </source>
</evidence>
<dbReference type="HAMAP" id="MF_00215">
    <property type="entry name" value="Pantothen_kinase_1"/>
    <property type="match status" value="1"/>
</dbReference>
<protein>
    <recommendedName>
        <fullName evidence="6 14">Pantothenate kinase</fullName>
        <ecNumber evidence="5 14">2.7.1.33</ecNumber>
    </recommendedName>
    <alternativeName>
        <fullName evidence="13 14">Pantothenic acid kinase</fullName>
    </alternativeName>
</protein>
<evidence type="ECO:0000256" key="8">
    <source>
        <dbReference type="ARBA" id="ARBA00022679"/>
    </source>
</evidence>
<dbReference type="GO" id="GO:0005737">
    <property type="term" value="C:cytoplasm"/>
    <property type="evidence" value="ECO:0007669"/>
    <property type="project" value="UniProtKB-SubCell"/>
</dbReference>
<keyword evidence="12 14" id="KW-0173">Coenzyme A biosynthesis</keyword>
<evidence type="ECO:0000313" key="17">
    <source>
        <dbReference type="EMBL" id="KAA9324028.1"/>
    </source>
</evidence>
<dbReference type="SUPFAM" id="SSF52540">
    <property type="entry name" value="P-loop containing nucleoside triphosphate hydrolases"/>
    <property type="match status" value="1"/>
</dbReference>
<dbReference type="OrthoDB" id="1550976at2"/>
<dbReference type="EC" id="2.7.1.33" evidence="5 14"/>
<keyword evidence="20" id="KW-1185">Reference proteome</keyword>
<dbReference type="Proteomes" id="UP001385848">
    <property type="component" value="Unassembled WGS sequence"/>
</dbReference>
<evidence type="ECO:0000256" key="10">
    <source>
        <dbReference type="ARBA" id="ARBA00022777"/>
    </source>
</evidence>
<dbReference type="InterPro" id="IPR027417">
    <property type="entry name" value="P-loop_NTPase"/>
</dbReference>
<evidence type="ECO:0000256" key="11">
    <source>
        <dbReference type="ARBA" id="ARBA00022840"/>
    </source>
</evidence>
<dbReference type="GeneID" id="31743574"/>
<comment type="pathway">
    <text evidence="3 14 15">Cofactor biosynthesis; coenzyme A biosynthesis; CoA from (R)-pantothenate: step 1/5.</text>
</comment>
<evidence type="ECO:0000256" key="4">
    <source>
        <dbReference type="ARBA" id="ARBA00006087"/>
    </source>
</evidence>
<gene>
    <name evidence="14 18" type="primary">coaA</name>
    <name evidence="18" type="ORF">AAC431_07515</name>
    <name evidence="17" type="ORF">F6H94_01385</name>
</gene>
<dbReference type="Proteomes" id="UP000327236">
    <property type="component" value="Unassembled WGS sequence"/>
</dbReference>
<evidence type="ECO:0000256" key="13">
    <source>
        <dbReference type="ARBA" id="ARBA00032866"/>
    </source>
</evidence>
<comment type="similarity">
    <text evidence="4 14 15">Belongs to the prokaryotic pantothenate kinase family.</text>
</comment>
<keyword evidence="10 14" id="KW-0418">Kinase</keyword>
<dbReference type="PIRSF" id="PIRSF000545">
    <property type="entry name" value="Pantothenate_kin"/>
    <property type="match status" value="1"/>
</dbReference>
<evidence type="ECO:0000259" key="16">
    <source>
        <dbReference type="Pfam" id="PF00485"/>
    </source>
</evidence>
<dbReference type="InterPro" id="IPR004566">
    <property type="entry name" value="PanK"/>
</dbReference>
<evidence type="ECO:0000256" key="5">
    <source>
        <dbReference type="ARBA" id="ARBA00012102"/>
    </source>
</evidence>